<gene>
    <name evidence="12" type="ORF">CHILSU_LOCUS10543</name>
</gene>
<dbReference type="PANTHER" id="PTHR42643">
    <property type="entry name" value="IONOTROPIC RECEPTOR 20A-RELATED"/>
    <property type="match status" value="1"/>
</dbReference>
<reference evidence="12" key="1">
    <citation type="submission" date="2021-12" db="EMBL/GenBank/DDBJ databases">
        <authorList>
            <person name="King R."/>
        </authorList>
    </citation>
    <scope>NUCLEOTIDE SEQUENCE</scope>
</reference>
<dbReference type="EMBL" id="OU963900">
    <property type="protein sequence ID" value="CAH0693053.1"/>
    <property type="molecule type" value="Genomic_DNA"/>
</dbReference>
<sequence length="531" mass="59466">MLELCRAASARQVRVRATHERSPPLAPDGVHREGVLLDVGCPWAAHVVALSSSSRAFNHRYTWLLVHNSSSDAPEADSLLGKAAILPDADLTWADDDALVDLYRVKESQPLISTTLTANTSATQREMEYLWAALPTAVARRRDLQNVYLKAATIISQPHHFKGWTDLTVRHIDTFPKLTYPLMMLCAEDLHFRYNLKQVDLYGEERNGSFDGLAGMLQRDEIEIGITSMFMRADRMRVLHFSAETVELRGAFIFRQPSQSSVSNVFLLPLSRGVWASAMAVFVTAGALLAALSRRPTHHSTLQPLTVAECFTFTIGTVCQQGSHLSPNVVSVRVVMLFTLLSSLFVFTSYSAKIVAILQTPSDAIQTIDDLTRSPMALGVQETTYKRVYFAESNDPATQRLYRHKLLPLGERAYLSVVDGVNRLRTGLFAFQVEESSGYDIISKTFTESEKCGLQRIQAFKLPMVAIPIRRLSGYRDLLAARLRWQREVGVMGRWRHVWLAERTRCMAAGTGFVSVRLNDVWPALQAILSH</sequence>
<evidence type="ECO:0000256" key="9">
    <source>
        <dbReference type="SAM" id="Phobius"/>
    </source>
</evidence>
<keyword evidence="4 9" id="KW-0812">Transmembrane</keyword>
<dbReference type="Pfam" id="PF00060">
    <property type="entry name" value="Lig_chan"/>
    <property type="match status" value="1"/>
</dbReference>
<keyword evidence="7" id="KW-0675">Receptor</keyword>
<name>A0ABN8EBZ3_CHISP</name>
<dbReference type="InterPro" id="IPR052192">
    <property type="entry name" value="Insect_Ionotropic_Sensory_Rcpt"/>
</dbReference>
<feature type="transmembrane region" description="Helical" evidence="9">
    <location>
        <begin position="273"/>
        <end position="292"/>
    </location>
</feature>
<evidence type="ECO:0000256" key="3">
    <source>
        <dbReference type="ARBA" id="ARBA00022475"/>
    </source>
</evidence>
<feature type="transmembrane region" description="Helical" evidence="9">
    <location>
        <begin position="330"/>
        <end position="352"/>
    </location>
</feature>
<dbReference type="Pfam" id="PF24576">
    <property type="entry name" value="IR75A_N"/>
    <property type="match status" value="1"/>
</dbReference>
<dbReference type="InterPro" id="IPR057074">
    <property type="entry name" value="IR75A_N"/>
</dbReference>
<evidence type="ECO:0000256" key="7">
    <source>
        <dbReference type="ARBA" id="ARBA00023170"/>
    </source>
</evidence>
<accession>A0ABN8EBZ3</accession>
<comment type="subcellular location">
    <subcellularLocation>
        <location evidence="1">Cell membrane</location>
        <topology evidence="1">Multi-pass membrane protein</topology>
    </subcellularLocation>
</comment>
<evidence type="ECO:0000256" key="6">
    <source>
        <dbReference type="ARBA" id="ARBA00023136"/>
    </source>
</evidence>
<protein>
    <recommendedName>
        <fullName evidence="14">Ionotropic glutamate receptor C-terminal domain-containing protein</fullName>
    </recommendedName>
</protein>
<dbReference type="Gene3D" id="1.10.287.70">
    <property type="match status" value="1"/>
</dbReference>
<evidence type="ECO:0000313" key="13">
    <source>
        <dbReference type="Proteomes" id="UP001153292"/>
    </source>
</evidence>
<feature type="domain" description="Ionotropic glutamate receptor C-terminal" evidence="10">
    <location>
        <begin position="274"/>
        <end position="374"/>
    </location>
</feature>
<comment type="similarity">
    <text evidence="2">Belongs to the glutamate-gated ion channel (TC 1.A.10.1) family.</text>
</comment>
<dbReference type="InterPro" id="IPR001320">
    <property type="entry name" value="Iontro_rcpt_C"/>
</dbReference>
<evidence type="ECO:0000256" key="8">
    <source>
        <dbReference type="ARBA" id="ARBA00023180"/>
    </source>
</evidence>
<proteinExistence type="inferred from homology"/>
<evidence type="ECO:0000256" key="4">
    <source>
        <dbReference type="ARBA" id="ARBA00022692"/>
    </source>
</evidence>
<evidence type="ECO:0000259" key="10">
    <source>
        <dbReference type="Pfam" id="PF00060"/>
    </source>
</evidence>
<dbReference type="PANTHER" id="PTHR42643:SF33">
    <property type="entry name" value="GLUTAMATE RECEPTOR 2-LIKE PROTEIN"/>
    <property type="match status" value="1"/>
</dbReference>
<dbReference type="SUPFAM" id="SSF53850">
    <property type="entry name" value="Periplasmic binding protein-like II"/>
    <property type="match status" value="1"/>
</dbReference>
<evidence type="ECO:0000313" key="12">
    <source>
        <dbReference type="EMBL" id="CAH0693053.1"/>
    </source>
</evidence>
<keyword evidence="5 9" id="KW-1133">Transmembrane helix</keyword>
<keyword evidence="13" id="KW-1185">Reference proteome</keyword>
<keyword evidence="6 9" id="KW-0472">Membrane</keyword>
<keyword evidence="3" id="KW-1003">Cell membrane</keyword>
<keyword evidence="8" id="KW-0325">Glycoprotein</keyword>
<evidence type="ECO:0008006" key="14">
    <source>
        <dbReference type="Google" id="ProtNLM"/>
    </source>
</evidence>
<organism evidence="12 13">
    <name type="scientific">Chilo suppressalis</name>
    <name type="common">Asiatic rice borer moth</name>
    <dbReference type="NCBI Taxonomy" id="168631"/>
    <lineage>
        <taxon>Eukaryota</taxon>
        <taxon>Metazoa</taxon>
        <taxon>Ecdysozoa</taxon>
        <taxon>Arthropoda</taxon>
        <taxon>Hexapoda</taxon>
        <taxon>Insecta</taxon>
        <taxon>Pterygota</taxon>
        <taxon>Neoptera</taxon>
        <taxon>Endopterygota</taxon>
        <taxon>Lepidoptera</taxon>
        <taxon>Glossata</taxon>
        <taxon>Ditrysia</taxon>
        <taxon>Pyraloidea</taxon>
        <taxon>Crambidae</taxon>
        <taxon>Crambinae</taxon>
        <taxon>Chilo</taxon>
    </lineage>
</organism>
<evidence type="ECO:0000256" key="2">
    <source>
        <dbReference type="ARBA" id="ARBA00008685"/>
    </source>
</evidence>
<evidence type="ECO:0000256" key="1">
    <source>
        <dbReference type="ARBA" id="ARBA00004651"/>
    </source>
</evidence>
<feature type="domain" description="Ionotropic receptor 75a N-terminal" evidence="11">
    <location>
        <begin position="31"/>
        <end position="153"/>
    </location>
</feature>
<dbReference type="Gene3D" id="3.40.190.10">
    <property type="entry name" value="Periplasmic binding protein-like II"/>
    <property type="match status" value="1"/>
</dbReference>
<evidence type="ECO:0000256" key="5">
    <source>
        <dbReference type="ARBA" id="ARBA00022989"/>
    </source>
</evidence>
<dbReference type="Proteomes" id="UP001153292">
    <property type="component" value="Chromosome 7"/>
</dbReference>
<evidence type="ECO:0000259" key="11">
    <source>
        <dbReference type="Pfam" id="PF24576"/>
    </source>
</evidence>